<feature type="non-terminal residue" evidence="3">
    <location>
        <position position="256"/>
    </location>
</feature>
<name>A0ABM0M2A6_SACKO</name>
<dbReference type="Proteomes" id="UP000694865">
    <property type="component" value="Unplaced"/>
</dbReference>
<keyword evidence="2" id="KW-1185">Reference proteome</keyword>
<dbReference type="GeneID" id="102805222"/>
<feature type="compositionally biased region" description="Polar residues" evidence="1">
    <location>
        <begin position="143"/>
        <end position="153"/>
    </location>
</feature>
<reference evidence="3" key="1">
    <citation type="submission" date="2025-08" db="UniProtKB">
        <authorList>
            <consortium name="RefSeq"/>
        </authorList>
    </citation>
    <scope>IDENTIFICATION</scope>
    <source>
        <tissue evidence="3">Testes</tissue>
    </source>
</reference>
<protein>
    <submittedName>
        <fullName evidence="3">Uncharacterized protein LOC102805222</fullName>
    </submittedName>
</protein>
<gene>
    <name evidence="3" type="primary">LOC102805222</name>
</gene>
<feature type="compositionally biased region" description="Acidic residues" evidence="1">
    <location>
        <begin position="223"/>
        <end position="241"/>
    </location>
</feature>
<sequence>MEDFLKGFKPRPKSALYQPKKRNGRNVSRSKTSLGLRSKLSDVDGEEPDECLLIVGNRDPAEAAVGFLPTARMVFGRINTDMSRVEARDFINDWRRHQDMMKAQGHLDLSIDPNELVADKEASLALPFSSKYSDRDDSTTSSPRLQSTSGDTKDTWTSAIYEANETSKKHLFVVRFRLNYLKRQLRLRKALNMRLEKKRLQTQEYLTRKKLEVKAEESKRYEYDEEEHEEEKEWEDSDSGSDDSSLTELTVDVRKL</sequence>
<accession>A0ABM0M2A6</accession>
<evidence type="ECO:0000313" key="3">
    <source>
        <dbReference type="RefSeq" id="XP_006814147.1"/>
    </source>
</evidence>
<feature type="region of interest" description="Disordered" evidence="1">
    <location>
        <begin position="1"/>
        <end position="33"/>
    </location>
</feature>
<feature type="region of interest" description="Disordered" evidence="1">
    <location>
        <begin position="131"/>
        <end position="153"/>
    </location>
</feature>
<dbReference type="RefSeq" id="XP_006814147.1">
    <property type="nucleotide sequence ID" value="XM_006814084.1"/>
</dbReference>
<evidence type="ECO:0000256" key="1">
    <source>
        <dbReference type="SAM" id="MobiDB-lite"/>
    </source>
</evidence>
<feature type="region of interest" description="Disordered" evidence="1">
    <location>
        <begin position="217"/>
        <end position="256"/>
    </location>
</feature>
<proteinExistence type="predicted"/>
<organism evidence="2 3">
    <name type="scientific">Saccoglossus kowalevskii</name>
    <name type="common">Acorn worm</name>
    <dbReference type="NCBI Taxonomy" id="10224"/>
    <lineage>
        <taxon>Eukaryota</taxon>
        <taxon>Metazoa</taxon>
        <taxon>Hemichordata</taxon>
        <taxon>Enteropneusta</taxon>
        <taxon>Harrimaniidae</taxon>
        <taxon>Saccoglossus</taxon>
    </lineage>
</organism>
<evidence type="ECO:0000313" key="2">
    <source>
        <dbReference type="Proteomes" id="UP000694865"/>
    </source>
</evidence>